<protein>
    <submittedName>
        <fullName evidence="2">Uncharacterized protein</fullName>
    </submittedName>
</protein>
<keyword evidence="1" id="KW-0472">Membrane</keyword>
<dbReference type="AlphaFoldDB" id="A0A7S2V6B5"/>
<feature type="transmembrane region" description="Helical" evidence="1">
    <location>
        <begin position="56"/>
        <end position="77"/>
    </location>
</feature>
<proteinExistence type="predicted"/>
<evidence type="ECO:0000313" key="2">
    <source>
        <dbReference type="EMBL" id="CAD9870227.1"/>
    </source>
</evidence>
<dbReference type="EMBL" id="HBHR01018829">
    <property type="protein sequence ID" value="CAD9870227.1"/>
    <property type="molecule type" value="Transcribed_RNA"/>
</dbReference>
<reference evidence="2" key="1">
    <citation type="submission" date="2021-01" db="EMBL/GenBank/DDBJ databases">
        <authorList>
            <person name="Corre E."/>
            <person name="Pelletier E."/>
            <person name="Niang G."/>
            <person name="Scheremetjew M."/>
            <person name="Finn R."/>
            <person name="Kale V."/>
            <person name="Holt S."/>
            <person name="Cochrane G."/>
            <person name="Meng A."/>
            <person name="Brown T."/>
            <person name="Cohen L."/>
        </authorList>
    </citation>
    <scope>NUCLEOTIDE SEQUENCE</scope>
    <source>
        <strain evidence="2">CCMP1661</strain>
    </source>
</reference>
<organism evidence="2">
    <name type="scientific">Fibrocapsa japonica</name>
    <dbReference type="NCBI Taxonomy" id="94617"/>
    <lineage>
        <taxon>Eukaryota</taxon>
        <taxon>Sar</taxon>
        <taxon>Stramenopiles</taxon>
        <taxon>Ochrophyta</taxon>
        <taxon>Raphidophyceae</taxon>
        <taxon>Chattonellales</taxon>
        <taxon>Chattonellaceae</taxon>
        <taxon>Fibrocapsa</taxon>
    </lineage>
</organism>
<feature type="transmembrane region" description="Helical" evidence="1">
    <location>
        <begin position="139"/>
        <end position="160"/>
    </location>
</feature>
<keyword evidence="1" id="KW-1133">Transmembrane helix</keyword>
<keyword evidence="1" id="KW-0812">Transmembrane</keyword>
<feature type="transmembrane region" description="Helical" evidence="1">
    <location>
        <begin position="84"/>
        <end position="107"/>
    </location>
</feature>
<gene>
    <name evidence="2" type="ORF">FJAP1339_LOCUS9540</name>
</gene>
<sequence>MMWPDIGILYDNRKNILTGTLILQLVIAVVFAKASISVSGSCYTTPCYWKVSNGAAFAANLIAFMYMLQPIYGLYFLKKRCAQIVGGAFIGATLIMAVIALLSAVYWGSEIHSPETLVEALVSSNILPAKYSFQSLNTFMAMSVLSWTQFGLMALCYGLLCICRDYFCEDDYAAAQATARVRKNIAYQAVSSRGDEEEESALQGGQYV</sequence>
<name>A0A7S2V6B5_9STRA</name>
<accession>A0A7S2V6B5</accession>
<evidence type="ECO:0000256" key="1">
    <source>
        <dbReference type="SAM" id="Phobius"/>
    </source>
</evidence>